<dbReference type="InterPro" id="IPR036396">
    <property type="entry name" value="Cyt_P450_sf"/>
</dbReference>
<dbReference type="AlphaFoldDB" id="A0A5N5FTL6"/>
<feature type="transmembrane region" description="Helical" evidence="10">
    <location>
        <begin position="27"/>
        <end position="46"/>
    </location>
</feature>
<evidence type="ECO:0000256" key="2">
    <source>
        <dbReference type="ARBA" id="ARBA00010617"/>
    </source>
</evidence>
<keyword evidence="4 8" id="KW-0479">Metal-binding</keyword>
<feature type="binding site" description="axial binding residue" evidence="8">
    <location>
        <position position="480"/>
    </location>
    <ligand>
        <name>heme</name>
        <dbReference type="ChEBI" id="CHEBI:30413"/>
    </ligand>
    <ligandPart>
        <name>Fe</name>
        <dbReference type="ChEBI" id="CHEBI:18248"/>
    </ligandPart>
</feature>
<dbReference type="PRINTS" id="PR00463">
    <property type="entry name" value="EP450I"/>
</dbReference>
<proteinExistence type="inferred from homology"/>
<evidence type="ECO:0000313" key="11">
    <source>
        <dbReference type="EMBL" id="KAB2604971.1"/>
    </source>
</evidence>
<comment type="caution">
    <text evidence="11">The sequence shown here is derived from an EMBL/GenBank/DDBJ whole genome shotgun (WGS) entry which is preliminary data.</text>
</comment>
<keyword evidence="12" id="KW-1185">Reference proteome</keyword>
<sequence length="542" mass="60560">MKTELEIERLWVFALAAKCRAFSPESIACTLLIVSLTWLLISLIYWSHPGGPAWGCSIKIIGPFSKRPTIPGPRGLPLIGSMSLMTSLAHRKIASAAQSLHAMRLMAFSLGQTRVVVTCHPDVAREILNSSVFADRPVKESAYSLMFNRAIGFAPNGVYWRALRRISAAHLFSPKQIKASEAQRRDIASQMAAMFGSHEEKLAVRNVIKRASLNNMMCSVFGRKYELEVGAAVDSEVEELKGLVDEGYDLLGMLNWSDHLPWLADFDAQKIRFRCSNLVPKVNRFVSRIISEHRTGLKSKKDEKAPDFVDVLLSLQGTDKLSDTDMIAVLWEMIFRGTDTVAVLIEWILARMVLHPIVQSTIHDELDKVVGRSRAVEETDISQLVYLTAVVKEVLRMHPPGPLLSWARLAITDTIIDGYHVPAGTTAMVNMWAISRDPEFWPDPLEFKPERFVAQEGEHEFSVFGSDLRLAPFGSGRRTCPGKALGLTTVTFWVASLLHEYEWQPSDGNIVDLSEVLRLSCEMASPLVAKVRPRCSRVTTAY</sequence>
<evidence type="ECO:0000256" key="8">
    <source>
        <dbReference type="PIRSR" id="PIRSR602401-1"/>
    </source>
</evidence>
<gene>
    <name evidence="11" type="ORF">D8674_038522</name>
</gene>
<dbReference type="FunFam" id="1.10.630.10:FF:000016">
    <property type="entry name" value="Cytochrome P450 78A5"/>
    <property type="match status" value="1"/>
</dbReference>
<name>A0A5N5FTL6_9ROSA</name>
<dbReference type="PRINTS" id="PR00385">
    <property type="entry name" value="P450"/>
</dbReference>
<evidence type="ECO:0000256" key="9">
    <source>
        <dbReference type="RuleBase" id="RU000461"/>
    </source>
</evidence>
<evidence type="ECO:0000256" key="4">
    <source>
        <dbReference type="ARBA" id="ARBA00022723"/>
    </source>
</evidence>
<evidence type="ECO:0000256" key="1">
    <source>
        <dbReference type="ARBA" id="ARBA00001971"/>
    </source>
</evidence>
<keyword evidence="3 8" id="KW-0349">Heme</keyword>
<dbReference type="GO" id="GO:0048608">
    <property type="term" value="P:reproductive structure development"/>
    <property type="evidence" value="ECO:0007669"/>
    <property type="project" value="UniProtKB-ARBA"/>
</dbReference>
<keyword evidence="10" id="KW-0812">Transmembrane</keyword>
<dbReference type="OrthoDB" id="1055148at2759"/>
<evidence type="ECO:0000256" key="3">
    <source>
        <dbReference type="ARBA" id="ARBA00022617"/>
    </source>
</evidence>
<dbReference type="InterPro" id="IPR001128">
    <property type="entry name" value="Cyt_P450"/>
</dbReference>
<comment type="similarity">
    <text evidence="2 9">Belongs to the cytochrome P450 family.</text>
</comment>
<reference evidence="11 12" key="2">
    <citation type="submission" date="2019-11" db="EMBL/GenBank/DDBJ databases">
        <title>A de novo genome assembly of a pear dwarfing rootstock.</title>
        <authorList>
            <person name="Wang F."/>
            <person name="Wang J."/>
            <person name="Li S."/>
            <person name="Zhang Y."/>
            <person name="Fang M."/>
            <person name="Ma L."/>
            <person name="Zhao Y."/>
            <person name="Jiang S."/>
        </authorList>
    </citation>
    <scope>NUCLEOTIDE SEQUENCE [LARGE SCALE GENOMIC DNA]</scope>
    <source>
        <strain evidence="11">S2</strain>
        <tissue evidence="11">Leaf</tissue>
    </source>
</reference>
<keyword evidence="10" id="KW-1133">Transmembrane helix</keyword>
<keyword evidence="6 8" id="KW-0408">Iron</keyword>
<dbReference type="Pfam" id="PF00067">
    <property type="entry name" value="p450"/>
    <property type="match status" value="1"/>
</dbReference>
<organism evidence="11 12">
    <name type="scientific">Pyrus ussuriensis x Pyrus communis</name>
    <dbReference type="NCBI Taxonomy" id="2448454"/>
    <lineage>
        <taxon>Eukaryota</taxon>
        <taxon>Viridiplantae</taxon>
        <taxon>Streptophyta</taxon>
        <taxon>Embryophyta</taxon>
        <taxon>Tracheophyta</taxon>
        <taxon>Spermatophyta</taxon>
        <taxon>Magnoliopsida</taxon>
        <taxon>eudicotyledons</taxon>
        <taxon>Gunneridae</taxon>
        <taxon>Pentapetalae</taxon>
        <taxon>rosids</taxon>
        <taxon>fabids</taxon>
        <taxon>Rosales</taxon>
        <taxon>Rosaceae</taxon>
        <taxon>Amygdaloideae</taxon>
        <taxon>Maleae</taxon>
        <taxon>Pyrus</taxon>
    </lineage>
</organism>
<evidence type="ECO:0000256" key="10">
    <source>
        <dbReference type="SAM" id="Phobius"/>
    </source>
</evidence>
<evidence type="ECO:0000256" key="6">
    <source>
        <dbReference type="ARBA" id="ARBA00023004"/>
    </source>
</evidence>
<dbReference type="EMBL" id="SMOL01000565">
    <property type="protein sequence ID" value="KAB2604971.1"/>
    <property type="molecule type" value="Genomic_DNA"/>
</dbReference>
<dbReference type="PROSITE" id="PS00086">
    <property type="entry name" value="CYTOCHROME_P450"/>
    <property type="match status" value="1"/>
</dbReference>
<keyword evidence="10" id="KW-0472">Membrane</keyword>
<comment type="cofactor">
    <cofactor evidence="1 8">
        <name>heme</name>
        <dbReference type="ChEBI" id="CHEBI:30413"/>
    </cofactor>
</comment>
<reference evidence="11 12" key="1">
    <citation type="submission" date="2019-09" db="EMBL/GenBank/DDBJ databases">
        <authorList>
            <person name="Ou C."/>
        </authorList>
    </citation>
    <scope>NUCLEOTIDE SEQUENCE [LARGE SCALE GENOMIC DNA]</scope>
    <source>
        <strain evidence="11">S2</strain>
        <tissue evidence="11">Leaf</tissue>
    </source>
</reference>
<dbReference type="InterPro" id="IPR002401">
    <property type="entry name" value="Cyt_P450_E_grp-I"/>
</dbReference>
<accession>A0A5N5FTL6</accession>
<evidence type="ECO:0000256" key="7">
    <source>
        <dbReference type="ARBA" id="ARBA00023033"/>
    </source>
</evidence>
<dbReference type="CDD" id="cd11076">
    <property type="entry name" value="CYP78"/>
    <property type="match status" value="1"/>
</dbReference>
<dbReference type="GO" id="GO:0004497">
    <property type="term" value="F:monooxygenase activity"/>
    <property type="evidence" value="ECO:0007669"/>
    <property type="project" value="UniProtKB-KW"/>
</dbReference>
<keyword evidence="5 9" id="KW-0560">Oxidoreductase</keyword>
<dbReference type="SUPFAM" id="SSF48264">
    <property type="entry name" value="Cytochrome P450"/>
    <property type="match status" value="1"/>
</dbReference>
<dbReference type="GO" id="GO:0020037">
    <property type="term" value="F:heme binding"/>
    <property type="evidence" value="ECO:0007669"/>
    <property type="project" value="InterPro"/>
</dbReference>
<dbReference type="GO" id="GO:0016705">
    <property type="term" value="F:oxidoreductase activity, acting on paired donors, with incorporation or reduction of molecular oxygen"/>
    <property type="evidence" value="ECO:0007669"/>
    <property type="project" value="InterPro"/>
</dbReference>
<dbReference type="PANTHER" id="PTHR47946:SF23">
    <property type="entry name" value="CYTOCHROME P450 78A9"/>
    <property type="match status" value="1"/>
</dbReference>
<dbReference type="InterPro" id="IPR017972">
    <property type="entry name" value="Cyt_P450_CS"/>
</dbReference>
<evidence type="ECO:0000313" key="12">
    <source>
        <dbReference type="Proteomes" id="UP000327157"/>
    </source>
</evidence>
<dbReference type="InterPro" id="IPR051996">
    <property type="entry name" value="Cytochrome_P450_78A"/>
</dbReference>
<keyword evidence="7 9" id="KW-0503">Monooxygenase</keyword>
<evidence type="ECO:0000256" key="5">
    <source>
        <dbReference type="ARBA" id="ARBA00023002"/>
    </source>
</evidence>
<dbReference type="GO" id="GO:0005506">
    <property type="term" value="F:iron ion binding"/>
    <property type="evidence" value="ECO:0007669"/>
    <property type="project" value="InterPro"/>
</dbReference>
<dbReference type="Proteomes" id="UP000327157">
    <property type="component" value="Unassembled WGS sequence"/>
</dbReference>
<dbReference type="PANTHER" id="PTHR47946">
    <property type="entry name" value="CYTOCHROME P450 78A7-RELATED"/>
    <property type="match status" value="1"/>
</dbReference>
<dbReference type="Gene3D" id="1.10.630.10">
    <property type="entry name" value="Cytochrome P450"/>
    <property type="match status" value="1"/>
</dbReference>
<protein>
    <submittedName>
        <fullName evidence="11">Cytochrome P450 78A6-like</fullName>
    </submittedName>
</protein>